<keyword evidence="3 7" id="KW-0812">Transmembrane</keyword>
<evidence type="ECO:0000256" key="1">
    <source>
        <dbReference type="ARBA" id="ARBA00004651"/>
    </source>
</evidence>
<dbReference type="RefSeq" id="WP_141284169.1">
    <property type="nucleotide sequence ID" value="NZ_BAAAEW010000014.1"/>
</dbReference>
<evidence type="ECO:0000313" key="10">
    <source>
        <dbReference type="Proteomes" id="UP001500279"/>
    </source>
</evidence>
<gene>
    <name evidence="9" type="ORF">GCM10009107_24360</name>
</gene>
<feature type="transmembrane region" description="Helical" evidence="7">
    <location>
        <begin position="35"/>
        <end position="53"/>
    </location>
</feature>
<name>A0ABN1K0S0_9BURK</name>
<comment type="caution">
    <text evidence="9">The sequence shown here is derived from an EMBL/GenBank/DDBJ whole genome shotgun (WGS) entry which is preliminary data.</text>
</comment>
<reference evidence="9 10" key="1">
    <citation type="journal article" date="2019" name="Int. J. Syst. Evol. Microbiol.">
        <title>The Global Catalogue of Microorganisms (GCM) 10K type strain sequencing project: providing services to taxonomists for standard genome sequencing and annotation.</title>
        <authorList>
            <consortium name="The Broad Institute Genomics Platform"/>
            <consortium name="The Broad Institute Genome Sequencing Center for Infectious Disease"/>
            <person name="Wu L."/>
            <person name="Ma J."/>
        </authorList>
    </citation>
    <scope>NUCLEOTIDE SEQUENCE [LARGE SCALE GENOMIC DNA]</scope>
    <source>
        <strain evidence="9 10">JCM 15503</strain>
    </source>
</reference>
<proteinExistence type="predicted"/>
<keyword evidence="6" id="KW-0175">Coiled coil</keyword>
<dbReference type="PANTHER" id="PTHR32309:SF13">
    <property type="entry name" value="FERRIC ENTEROBACTIN TRANSPORT PROTEIN FEPE"/>
    <property type="match status" value="1"/>
</dbReference>
<protein>
    <recommendedName>
        <fullName evidence="8">Polysaccharide chain length determinant N-terminal domain-containing protein</fullName>
    </recommendedName>
</protein>
<keyword evidence="2" id="KW-1003">Cell membrane</keyword>
<sequence length="375" mass="40927">MTQTERARTQFPVSDDERIDLLALYAPALERWRSTLLAAVVAGALGAGASFLVKPTFTASNLFLPPQQQQSSAASALASLGALSGLAGLGSGKSQPEQYIALMQSVTVQDRLIKKFDLLKLWDVRLMVDARKRLGKATSILLGKRDGLIRVEVTDTSPERAAAIANQYVEELRALTDTLAVTSAQQRRVFFEQLLRQTRDKLTAAQLALESSGYTAGALKTEPRSAAEGYSRLQAALTAGQVRLQVLRRTLADGTPEVQAAQESVNALTDQLAKLESQADKQTSSGDYIGKYREFKYQETLFELFARDYESARIDESREGALIQVVDIATPPERKIGPTRSRFVLIGALLGALVSATWFAFAARRQSSRSNLMAP</sequence>
<feature type="transmembrane region" description="Helical" evidence="7">
    <location>
        <begin position="343"/>
        <end position="363"/>
    </location>
</feature>
<keyword evidence="5 7" id="KW-0472">Membrane</keyword>
<dbReference type="Pfam" id="PF02706">
    <property type="entry name" value="Wzz"/>
    <property type="match status" value="1"/>
</dbReference>
<evidence type="ECO:0000256" key="3">
    <source>
        <dbReference type="ARBA" id="ARBA00022692"/>
    </source>
</evidence>
<evidence type="ECO:0000259" key="8">
    <source>
        <dbReference type="Pfam" id="PF02706"/>
    </source>
</evidence>
<evidence type="ECO:0000256" key="5">
    <source>
        <dbReference type="ARBA" id="ARBA00023136"/>
    </source>
</evidence>
<comment type="subcellular location">
    <subcellularLocation>
        <location evidence="1">Cell membrane</location>
        <topology evidence="1">Multi-pass membrane protein</topology>
    </subcellularLocation>
</comment>
<feature type="coiled-coil region" evidence="6">
    <location>
        <begin position="258"/>
        <end position="285"/>
    </location>
</feature>
<evidence type="ECO:0000256" key="2">
    <source>
        <dbReference type="ARBA" id="ARBA00022475"/>
    </source>
</evidence>
<evidence type="ECO:0000256" key="4">
    <source>
        <dbReference type="ARBA" id="ARBA00022989"/>
    </source>
</evidence>
<evidence type="ECO:0000313" key="9">
    <source>
        <dbReference type="EMBL" id="GAA0751529.1"/>
    </source>
</evidence>
<keyword evidence="10" id="KW-1185">Reference proteome</keyword>
<dbReference type="PANTHER" id="PTHR32309">
    <property type="entry name" value="TYROSINE-PROTEIN KINASE"/>
    <property type="match status" value="1"/>
</dbReference>
<accession>A0ABN1K0S0</accession>
<dbReference type="EMBL" id="BAAAEW010000014">
    <property type="protein sequence ID" value="GAA0751529.1"/>
    <property type="molecule type" value="Genomic_DNA"/>
</dbReference>
<feature type="domain" description="Polysaccharide chain length determinant N-terminal" evidence="8">
    <location>
        <begin position="18"/>
        <end position="115"/>
    </location>
</feature>
<evidence type="ECO:0000256" key="6">
    <source>
        <dbReference type="SAM" id="Coils"/>
    </source>
</evidence>
<organism evidence="9 10">
    <name type="scientific">Ideonella azotifigens</name>
    <dbReference type="NCBI Taxonomy" id="513160"/>
    <lineage>
        <taxon>Bacteria</taxon>
        <taxon>Pseudomonadati</taxon>
        <taxon>Pseudomonadota</taxon>
        <taxon>Betaproteobacteria</taxon>
        <taxon>Burkholderiales</taxon>
        <taxon>Sphaerotilaceae</taxon>
        <taxon>Ideonella</taxon>
    </lineage>
</organism>
<dbReference type="Proteomes" id="UP001500279">
    <property type="component" value="Unassembled WGS sequence"/>
</dbReference>
<keyword evidence="4 7" id="KW-1133">Transmembrane helix</keyword>
<dbReference type="InterPro" id="IPR050445">
    <property type="entry name" value="Bact_polysacc_biosynth/exp"/>
</dbReference>
<dbReference type="InterPro" id="IPR003856">
    <property type="entry name" value="LPS_length_determ_N"/>
</dbReference>
<evidence type="ECO:0000256" key="7">
    <source>
        <dbReference type="SAM" id="Phobius"/>
    </source>
</evidence>